<dbReference type="Proteomes" id="UP000039324">
    <property type="component" value="Unassembled WGS sequence"/>
</dbReference>
<comment type="pathway">
    <text evidence="8">Cofactor biosynthesis; NAD(+) biosynthesis; quinolinate from L-kynurenine: step 3/3.</text>
</comment>
<comment type="function">
    <text evidence="2 8">Catalyzes the oxidative ring opening of 3-hydroxyanthranilate to 2-amino-3-carboxymuconate semialdehyde, which spontaneously cyclizes to quinolinate.</text>
</comment>
<dbReference type="GO" id="GO:0019805">
    <property type="term" value="P:quinolinate biosynthetic process"/>
    <property type="evidence" value="ECO:0007669"/>
    <property type="project" value="UniProtKB-UniRule"/>
</dbReference>
<dbReference type="GO" id="GO:0034354">
    <property type="term" value="P:'de novo' NAD+ biosynthetic process from L-tryptophan"/>
    <property type="evidence" value="ECO:0007669"/>
    <property type="project" value="UniProtKB-UniRule"/>
</dbReference>
<evidence type="ECO:0000256" key="4">
    <source>
        <dbReference type="ARBA" id="ARBA00022723"/>
    </source>
</evidence>
<evidence type="ECO:0000256" key="6">
    <source>
        <dbReference type="ARBA" id="ARBA00023002"/>
    </source>
</evidence>
<dbReference type="HAMAP" id="MF_00825">
    <property type="entry name" value="3_HAO"/>
    <property type="match status" value="1"/>
</dbReference>
<dbReference type="EC" id="1.13.11.6" evidence="8"/>
<evidence type="ECO:0000256" key="1">
    <source>
        <dbReference type="ARBA" id="ARBA00001954"/>
    </source>
</evidence>
<evidence type="ECO:0000313" key="9">
    <source>
        <dbReference type="EMBL" id="CEP01322.1"/>
    </source>
</evidence>
<dbReference type="GO" id="GO:0008198">
    <property type="term" value="F:ferrous iron binding"/>
    <property type="evidence" value="ECO:0007669"/>
    <property type="project" value="UniProtKB-UniRule"/>
</dbReference>
<dbReference type="InterPro" id="IPR010329">
    <property type="entry name" value="3hydroanth_dOase"/>
</dbReference>
<dbReference type="PANTHER" id="PTHR15497:SF1">
    <property type="entry name" value="3-HYDROXYANTHRANILATE 3,4-DIOXYGENASE"/>
    <property type="match status" value="1"/>
</dbReference>
<geneLocation type="mitochondrion" evidence="10"/>
<keyword evidence="4" id="KW-0479">Metal-binding</keyword>
<keyword evidence="3 8" id="KW-0662">Pyridine nucleotide biosynthesis</keyword>
<evidence type="ECO:0000313" key="12">
    <source>
        <dbReference type="Proteomes" id="UP000290189"/>
    </source>
</evidence>
<evidence type="ECO:0000256" key="5">
    <source>
        <dbReference type="ARBA" id="ARBA00022964"/>
    </source>
</evidence>
<dbReference type="CDD" id="cd06123">
    <property type="entry name" value="cupin_HAO"/>
    <property type="match status" value="1"/>
</dbReference>
<keyword evidence="8" id="KW-0963">Cytoplasm</keyword>
<dbReference type="STRING" id="37360.A0A0G4J1D2"/>
<dbReference type="OrthoDB" id="204928at2759"/>
<dbReference type="GO" id="GO:0043420">
    <property type="term" value="P:anthranilate metabolic process"/>
    <property type="evidence" value="ECO:0007669"/>
    <property type="project" value="UniProtKB-UniRule"/>
</dbReference>
<dbReference type="EMBL" id="OVEO01000017">
    <property type="protein sequence ID" value="SPR01349.1"/>
    <property type="molecule type" value="Genomic_DNA"/>
</dbReference>
<dbReference type="OMA" id="TLRIMIV"/>
<evidence type="ECO:0000313" key="11">
    <source>
        <dbReference type="Proteomes" id="UP000039324"/>
    </source>
</evidence>
<evidence type="ECO:0000256" key="7">
    <source>
        <dbReference type="ARBA" id="ARBA00023004"/>
    </source>
</evidence>
<protein>
    <recommendedName>
        <fullName evidence="8">3-hydroxyanthranilate 3,4-dioxygenase</fullName>
        <ecNumber evidence="8">1.13.11.6</ecNumber>
    </recommendedName>
    <alternativeName>
        <fullName evidence="8">3-hydroxyanthranilate oxygenase</fullName>
        <shortName evidence="8">3-HAO</shortName>
    </alternativeName>
    <alternativeName>
        <fullName evidence="8">3-hydroxyanthranilic acid dioxygenase</fullName>
        <shortName evidence="8">HAD</shortName>
    </alternativeName>
</protein>
<comment type="cofactor">
    <cofactor evidence="1">
        <name>Fe(2+)</name>
        <dbReference type="ChEBI" id="CHEBI:29033"/>
    </cofactor>
</comment>
<proteinExistence type="inferred from homology"/>
<comment type="catalytic activity">
    <reaction evidence="8">
        <text>3-hydroxyanthranilate + O2 = (2Z,4Z)-2-amino-3-carboxymuconate 6-semialdehyde</text>
        <dbReference type="Rhea" id="RHEA:17953"/>
        <dbReference type="ChEBI" id="CHEBI:15379"/>
        <dbReference type="ChEBI" id="CHEBI:36559"/>
        <dbReference type="ChEBI" id="CHEBI:77612"/>
        <dbReference type="EC" id="1.13.11.6"/>
    </reaction>
</comment>
<organism evidence="9 11">
    <name type="scientific">Plasmodiophora brassicae</name>
    <name type="common">Clubroot disease agent</name>
    <dbReference type="NCBI Taxonomy" id="37360"/>
    <lineage>
        <taxon>Eukaryota</taxon>
        <taxon>Sar</taxon>
        <taxon>Rhizaria</taxon>
        <taxon>Endomyxa</taxon>
        <taxon>Phytomyxea</taxon>
        <taxon>Plasmodiophorida</taxon>
        <taxon>Plasmodiophoridae</taxon>
        <taxon>Plasmodiophora</taxon>
    </lineage>
</organism>
<reference evidence="10 12" key="2">
    <citation type="submission" date="2018-03" db="EMBL/GenBank/DDBJ databases">
        <authorList>
            <person name="Fogelqvist J."/>
        </authorList>
    </citation>
    <scope>NUCLEOTIDE SEQUENCE [LARGE SCALE GENOMIC DNA]</scope>
</reference>
<dbReference type="Proteomes" id="UP000290189">
    <property type="component" value="Unassembled WGS sequence"/>
</dbReference>
<dbReference type="InterPro" id="IPR011051">
    <property type="entry name" value="RmlC_Cupin_sf"/>
</dbReference>
<dbReference type="Gene3D" id="2.60.120.10">
    <property type="entry name" value="Jelly Rolls"/>
    <property type="match status" value="1"/>
</dbReference>
<keyword evidence="5 8" id="KW-0223">Dioxygenase</keyword>
<gene>
    <name evidence="9" type="ORF">PBRA_001928</name>
    <name evidence="10" type="ORF">PLBR_LOCUS8564</name>
</gene>
<dbReference type="UniPathway" id="UPA00253">
    <property type="reaction ID" value="UER00330"/>
</dbReference>
<dbReference type="InterPro" id="IPR014710">
    <property type="entry name" value="RmlC-like_jellyroll"/>
</dbReference>
<name>A0A0G4J1D2_PLABS</name>
<evidence type="ECO:0000256" key="3">
    <source>
        <dbReference type="ARBA" id="ARBA00022642"/>
    </source>
</evidence>
<keyword evidence="10" id="KW-0496">Mitochondrion</keyword>
<sequence>MSTARIGSTAYPAPFSFHGWIGANKSALAPPVGNKLMLGAGTALQVMIVGGPNSRSDFHVEKGEEWFYMIKGDMLLNVVAGGVINPIVIREGESFLLPANTPHSPQRLPDTIGLVIERQRSTAELDGLRWYCRACSSMLVEQQFHCSDLGTQLKPLINGFNANTELHKCKQCGATDCLPVPIVLPTEPIHLKLPFLGSHPLPFALRDRVNQQKPGRTPLYSDQCEFQIYSCIGNGEGFPPRTVNSEVWFLQLAGSVTLECTTAGFAQTTYTLREGDTFLLPPLTTYMEQRAPGSIGVCLEIQSRSYPIKTGVI</sequence>
<dbReference type="NCBIfam" id="TIGR03037">
    <property type="entry name" value="anthran_nbaC"/>
    <property type="match status" value="1"/>
</dbReference>
<dbReference type="Pfam" id="PF06052">
    <property type="entry name" value="3-HAO"/>
    <property type="match status" value="1"/>
</dbReference>
<dbReference type="EMBL" id="CDSF01000112">
    <property type="protein sequence ID" value="CEP01322.1"/>
    <property type="molecule type" value="Genomic_DNA"/>
</dbReference>
<keyword evidence="7" id="KW-0408">Iron</keyword>
<accession>A0A0G4J1D2</accession>
<dbReference type="GO" id="GO:0005737">
    <property type="term" value="C:cytoplasm"/>
    <property type="evidence" value="ECO:0007669"/>
    <property type="project" value="UniProtKB-SubCell"/>
</dbReference>
<comment type="similarity">
    <text evidence="8">Belongs to the 3-HAO family.</text>
</comment>
<dbReference type="GO" id="GO:0000334">
    <property type="term" value="F:3-hydroxyanthranilate 3,4-dioxygenase activity"/>
    <property type="evidence" value="ECO:0007669"/>
    <property type="project" value="UniProtKB-UniRule"/>
</dbReference>
<evidence type="ECO:0000313" key="10">
    <source>
        <dbReference type="EMBL" id="SPR01349.1"/>
    </source>
</evidence>
<reference evidence="9 11" key="1">
    <citation type="submission" date="2015-02" db="EMBL/GenBank/DDBJ databases">
        <authorList>
            <person name="Chooi Y.-H."/>
        </authorList>
    </citation>
    <scope>NUCLEOTIDE SEQUENCE [LARGE SCALE GENOMIC DNA]</scope>
    <source>
        <strain evidence="9">E3</strain>
    </source>
</reference>
<keyword evidence="6 8" id="KW-0560">Oxidoreductase</keyword>
<evidence type="ECO:0000256" key="2">
    <source>
        <dbReference type="ARBA" id="ARBA00002752"/>
    </source>
</evidence>
<dbReference type="PANTHER" id="PTHR15497">
    <property type="entry name" value="3-HYDROXYANTHRANILATE 3,4-DIOXYGENASE"/>
    <property type="match status" value="1"/>
</dbReference>
<keyword evidence="11" id="KW-1185">Reference proteome</keyword>
<comment type="subcellular location">
    <subcellularLocation>
        <location evidence="8">Cytoplasm</location>
    </subcellularLocation>
</comment>
<evidence type="ECO:0000256" key="8">
    <source>
        <dbReference type="HAMAP-Rule" id="MF_03019"/>
    </source>
</evidence>
<dbReference type="SUPFAM" id="SSF51182">
    <property type="entry name" value="RmlC-like cupins"/>
    <property type="match status" value="2"/>
</dbReference>
<dbReference type="AlphaFoldDB" id="A0A0G4J1D2"/>
<dbReference type="GO" id="GO:0006569">
    <property type="term" value="P:L-tryptophan catabolic process"/>
    <property type="evidence" value="ECO:0007669"/>
    <property type="project" value="UniProtKB-UniRule"/>
</dbReference>